<dbReference type="GO" id="GO:0016810">
    <property type="term" value="F:hydrolase activity, acting on carbon-nitrogen (but not peptide) bonds"/>
    <property type="evidence" value="ECO:0007669"/>
    <property type="project" value="InterPro"/>
</dbReference>
<feature type="signal peptide" evidence="6">
    <location>
        <begin position="1"/>
        <end position="19"/>
    </location>
</feature>
<keyword evidence="4" id="KW-0378">Hydrolase</keyword>
<proteinExistence type="predicted"/>
<comment type="cofactor">
    <cofactor evidence="1">
        <name>Co(2+)</name>
        <dbReference type="ChEBI" id="CHEBI:48828"/>
    </cofactor>
</comment>
<dbReference type="CDD" id="cd10951">
    <property type="entry name" value="CE4_ClCDA_like"/>
    <property type="match status" value="1"/>
</dbReference>
<organism evidence="8 9">
    <name type="scientific">Mortierella alpina</name>
    <name type="common">Oleaginous fungus</name>
    <name type="synonym">Mortierella renispora</name>
    <dbReference type="NCBI Taxonomy" id="64518"/>
    <lineage>
        <taxon>Eukaryota</taxon>
        <taxon>Fungi</taxon>
        <taxon>Fungi incertae sedis</taxon>
        <taxon>Mucoromycota</taxon>
        <taxon>Mortierellomycotina</taxon>
        <taxon>Mortierellomycetes</taxon>
        <taxon>Mortierellales</taxon>
        <taxon>Mortierellaceae</taxon>
        <taxon>Mortierella</taxon>
    </lineage>
</organism>
<dbReference type="AlphaFoldDB" id="A0A9P6J8H5"/>
<evidence type="ECO:0000256" key="1">
    <source>
        <dbReference type="ARBA" id="ARBA00001941"/>
    </source>
</evidence>
<dbReference type="Proteomes" id="UP000738359">
    <property type="component" value="Unassembled WGS sequence"/>
</dbReference>
<evidence type="ECO:0000256" key="5">
    <source>
        <dbReference type="ARBA" id="ARBA00023277"/>
    </source>
</evidence>
<dbReference type="PROSITE" id="PS51677">
    <property type="entry name" value="NODB"/>
    <property type="match status" value="1"/>
</dbReference>
<feature type="domain" description="NodB homology" evidence="7">
    <location>
        <begin position="67"/>
        <end position="256"/>
    </location>
</feature>
<comment type="caution">
    <text evidence="8">The sequence shown here is derived from an EMBL/GenBank/DDBJ whole genome shotgun (WGS) entry which is preliminary data.</text>
</comment>
<dbReference type="PANTHER" id="PTHR46471:SF2">
    <property type="entry name" value="CHITIN DEACETYLASE-RELATED"/>
    <property type="match status" value="1"/>
</dbReference>
<name>A0A9P6J8H5_MORAP</name>
<evidence type="ECO:0000256" key="4">
    <source>
        <dbReference type="ARBA" id="ARBA00022801"/>
    </source>
</evidence>
<keyword evidence="3 6" id="KW-0732">Signal</keyword>
<accession>A0A9P6J8H5</accession>
<dbReference type="Pfam" id="PF01522">
    <property type="entry name" value="Polysacc_deac_1"/>
    <property type="match status" value="1"/>
</dbReference>
<dbReference type="OrthoDB" id="407355at2759"/>
<evidence type="ECO:0000259" key="7">
    <source>
        <dbReference type="PROSITE" id="PS51677"/>
    </source>
</evidence>
<dbReference type="GO" id="GO:0046872">
    <property type="term" value="F:metal ion binding"/>
    <property type="evidence" value="ECO:0007669"/>
    <property type="project" value="UniProtKB-KW"/>
</dbReference>
<dbReference type="SUPFAM" id="SSF88713">
    <property type="entry name" value="Glycoside hydrolase/deacetylase"/>
    <property type="match status" value="1"/>
</dbReference>
<evidence type="ECO:0000256" key="3">
    <source>
        <dbReference type="ARBA" id="ARBA00022729"/>
    </source>
</evidence>
<reference evidence="8" key="1">
    <citation type="journal article" date="2020" name="Fungal Divers.">
        <title>Resolving the Mortierellaceae phylogeny through synthesis of multi-gene phylogenetics and phylogenomics.</title>
        <authorList>
            <person name="Vandepol N."/>
            <person name="Liber J."/>
            <person name="Desiro A."/>
            <person name="Na H."/>
            <person name="Kennedy M."/>
            <person name="Barry K."/>
            <person name="Grigoriev I.V."/>
            <person name="Miller A.N."/>
            <person name="O'Donnell K."/>
            <person name="Stajich J.E."/>
            <person name="Bonito G."/>
        </authorList>
    </citation>
    <scope>NUCLEOTIDE SEQUENCE</scope>
    <source>
        <strain evidence="8">CK1249</strain>
    </source>
</reference>
<keyword evidence="5" id="KW-0119">Carbohydrate metabolism</keyword>
<keyword evidence="9" id="KW-1185">Reference proteome</keyword>
<gene>
    <name evidence="8" type="primary">CDA2_8</name>
    <name evidence="8" type="ORF">BGZ70_005992</name>
</gene>
<evidence type="ECO:0000313" key="8">
    <source>
        <dbReference type="EMBL" id="KAF9964752.1"/>
    </source>
</evidence>
<dbReference type="InterPro" id="IPR011330">
    <property type="entry name" value="Glyco_hydro/deAcase_b/a-brl"/>
</dbReference>
<dbReference type="GO" id="GO:0005975">
    <property type="term" value="P:carbohydrate metabolic process"/>
    <property type="evidence" value="ECO:0007669"/>
    <property type="project" value="InterPro"/>
</dbReference>
<dbReference type="EMBL" id="JAAAHY010000328">
    <property type="protein sequence ID" value="KAF9964752.1"/>
    <property type="molecule type" value="Genomic_DNA"/>
</dbReference>
<dbReference type="InterPro" id="IPR002509">
    <property type="entry name" value="NODB_dom"/>
</dbReference>
<dbReference type="Gene3D" id="3.20.20.370">
    <property type="entry name" value="Glycoside hydrolase/deacetylase"/>
    <property type="match status" value="1"/>
</dbReference>
<evidence type="ECO:0000313" key="9">
    <source>
        <dbReference type="Proteomes" id="UP000738359"/>
    </source>
</evidence>
<keyword evidence="2" id="KW-0479">Metal-binding</keyword>
<protein>
    <submittedName>
        <fullName evidence="8">Chitin deacetylase</fullName>
    </submittedName>
</protein>
<evidence type="ECO:0000256" key="2">
    <source>
        <dbReference type="ARBA" id="ARBA00022723"/>
    </source>
</evidence>
<sequence>MAPFTRLAFVAMLATAAFAVPVISPNPDGTPPAFSEADTYNTATSPSPALFKRAVESGVIMTCSKPGMVAITFDDGPYEYTNALLNILKAKKVKATFFLNGHNNGEIKNYKAVVKRAYDQGHQIASHTWSHTDLATLNTESEILSEMTKLDSAIKGIIGVRPTYMRPPYGSRNEFVKAVLIKAGYKIVLWDQDTNDWQHPTEVEKSLAVYKAVLGRKGEIKKNGHIFLQHDIHEKTALELAPKAIDYALKKGFKVVTVGECLGQSKSKWYRK</sequence>
<evidence type="ECO:0000256" key="6">
    <source>
        <dbReference type="SAM" id="SignalP"/>
    </source>
</evidence>
<feature type="chain" id="PRO_5040258715" evidence="6">
    <location>
        <begin position="20"/>
        <end position="272"/>
    </location>
</feature>
<dbReference type="PANTHER" id="PTHR46471">
    <property type="entry name" value="CHITIN DEACETYLASE"/>
    <property type="match status" value="1"/>
</dbReference>